<dbReference type="RefSeq" id="WP_193391005.1">
    <property type="nucleotide sequence ID" value="NZ_CP064056.1"/>
</dbReference>
<dbReference type="EMBL" id="CP064056">
    <property type="protein sequence ID" value="QPM75057.1"/>
    <property type="molecule type" value="Genomic_DNA"/>
</dbReference>
<keyword evidence="1" id="KW-0472">Membrane</keyword>
<keyword evidence="1" id="KW-1133">Transmembrane helix</keyword>
<dbReference type="AlphaFoldDB" id="A0A7T1AZR7"/>
<gene>
    <name evidence="2" type="ORF">ISP08_12175</name>
</gene>
<evidence type="ECO:0000313" key="3">
    <source>
        <dbReference type="Proteomes" id="UP000594455"/>
    </source>
</evidence>
<keyword evidence="3" id="KW-1185">Reference proteome</keyword>
<protein>
    <submittedName>
        <fullName evidence="2">Uncharacterized protein</fullName>
    </submittedName>
</protein>
<dbReference type="KEGG" id="sllo:ISP08_12175"/>
<proteinExistence type="predicted"/>
<organism evidence="2 3">
    <name type="scientific">Staphylococcus lloydii</name>
    <dbReference type="NCBI Taxonomy" id="2781774"/>
    <lineage>
        <taxon>Bacteria</taxon>
        <taxon>Bacillati</taxon>
        <taxon>Bacillota</taxon>
        <taxon>Bacilli</taxon>
        <taxon>Bacillales</taxon>
        <taxon>Staphylococcaceae</taxon>
        <taxon>Staphylococcus</taxon>
    </lineage>
</organism>
<accession>A0A7T1AZR7</accession>
<evidence type="ECO:0000313" key="2">
    <source>
        <dbReference type="EMBL" id="QPM75057.1"/>
    </source>
</evidence>
<sequence length="57" mass="6354">MWYVAILLIIVGIVFLVLGKRTSRHRLGRKQSFISLGTVFLIFGVVDIVGLIINALI</sequence>
<dbReference type="Proteomes" id="UP000594455">
    <property type="component" value="Chromosome"/>
</dbReference>
<name>A0A7T1AZR7_9STAP</name>
<evidence type="ECO:0000256" key="1">
    <source>
        <dbReference type="SAM" id="Phobius"/>
    </source>
</evidence>
<reference evidence="2 3" key="1">
    <citation type="submission" date="2020-10" db="EMBL/GenBank/DDBJ databases">
        <title>Closed genome sequences of Staphylococcus lloydii sp. nov. and Staphylococcus durrellii sp. nov. Isolated from Captive Fruit Bats (Pteropus livingstonii).</title>
        <authorList>
            <person name="Fountain K."/>
        </authorList>
    </citation>
    <scope>NUCLEOTIDE SEQUENCE [LARGE SCALE GENOMIC DNA]</scope>
    <source>
        <strain evidence="2 3">23_2_7_LY</strain>
    </source>
</reference>
<keyword evidence="1" id="KW-0812">Transmembrane</keyword>
<feature type="transmembrane region" description="Helical" evidence="1">
    <location>
        <begin position="35"/>
        <end position="56"/>
    </location>
</feature>